<feature type="compositionally biased region" description="Low complexity" evidence="3">
    <location>
        <begin position="230"/>
        <end position="242"/>
    </location>
</feature>
<dbReference type="GO" id="GO:0003729">
    <property type="term" value="F:mRNA binding"/>
    <property type="evidence" value="ECO:0007669"/>
    <property type="project" value="TreeGrafter"/>
</dbReference>
<protein>
    <submittedName>
        <fullName evidence="5">RNA-annealing mlo3</fullName>
    </submittedName>
</protein>
<dbReference type="GO" id="GO:0005634">
    <property type="term" value="C:nucleus"/>
    <property type="evidence" value="ECO:0007669"/>
    <property type="project" value="TreeGrafter"/>
</dbReference>
<dbReference type="PROSITE" id="PS50102">
    <property type="entry name" value="RRM"/>
    <property type="match status" value="1"/>
</dbReference>
<feature type="region of interest" description="Disordered" evidence="3">
    <location>
        <begin position="166"/>
        <end position="248"/>
    </location>
</feature>
<evidence type="ECO:0000256" key="1">
    <source>
        <dbReference type="ARBA" id="ARBA00022884"/>
    </source>
</evidence>
<evidence type="ECO:0000313" key="5">
    <source>
        <dbReference type="EMBL" id="KAG0645922.1"/>
    </source>
</evidence>
<dbReference type="Gene3D" id="3.30.70.330">
    <property type="match status" value="1"/>
</dbReference>
<evidence type="ECO:0000256" key="3">
    <source>
        <dbReference type="SAM" id="MobiDB-lite"/>
    </source>
</evidence>
<dbReference type="InterPro" id="IPR025715">
    <property type="entry name" value="FoP_C"/>
</dbReference>
<dbReference type="EMBL" id="VNKQ01000017">
    <property type="protein sequence ID" value="KAG0645922.1"/>
    <property type="molecule type" value="Genomic_DNA"/>
</dbReference>
<evidence type="ECO:0000256" key="2">
    <source>
        <dbReference type="PROSITE-ProRule" id="PRU00176"/>
    </source>
</evidence>
<dbReference type="SMART" id="SM00360">
    <property type="entry name" value="RRM"/>
    <property type="match status" value="1"/>
</dbReference>
<dbReference type="Pfam" id="PF00076">
    <property type="entry name" value="RRM_1"/>
    <property type="match status" value="1"/>
</dbReference>
<dbReference type="InterPro" id="IPR051229">
    <property type="entry name" value="ALYREF_mRNA_export"/>
</dbReference>
<dbReference type="InterPro" id="IPR000504">
    <property type="entry name" value="RRM_dom"/>
</dbReference>
<feature type="domain" description="RRM" evidence="4">
    <location>
        <begin position="71"/>
        <end position="150"/>
    </location>
</feature>
<comment type="caution">
    <text evidence="5">The sequence shown here is derived from an EMBL/GenBank/DDBJ whole genome shotgun (WGS) entry which is preliminary data.</text>
</comment>
<dbReference type="AlphaFoldDB" id="A0A9P6SKP1"/>
<feature type="compositionally biased region" description="Low complexity" evidence="3">
    <location>
        <begin position="37"/>
        <end position="47"/>
    </location>
</feature>
<name>A0A9P6SKP1_9HELO</name>
<accession>A0A9P6SKP1</accession>
<proteinExistence type="predicted"/>
<dbReference type="InterPro" id="IPR012677">
    <property type="entry name" value="Nucleotide-bd_a/b_plait_sf"/>
</dbReference>
<sequence>MSGKLDQSLDDILKTSRRSTPKGARGRGGRRVGRGGRAAVAAPVGGVKKTTKPAKGSALTVPTGPSGRGESKVQVSNLPRDITEKVLKDFFSQTCGPIKRVDISYGPGGVSRGSATIIFQRSDGAASALDKCNGLLVDNKFKMKVEIILDAQRALALPAPKGLSERITAPKAQPKSAVPAKNGPAGTRGKGRGAKKTTTRAPRAAKKTAEELDSEMADYWQSGAAGEESTATNGAAAPATGDAMEEIL</sequence>
<dbReference type="SUPFAM" id="SSF54928">
    <property type="entry name" value="RNA-binding domain, RBD"/>
    <property type="match status" value="1"/>
</dbReference>
<evidence type="ECO:0000313" key="6">
    <source>
        <dbReference type="Proteomes" id="UP000785200"/>
    </source>
</evidence>
<evidence type="ECO:0000259" key="4">
    <source>
        <dbReference type="PROSITE" id="PS50102"/>
    </source>
</evidence>
<keyword evidence="1 2" id="KW-0694">RNA-binding</keyword>
<keyword evidence="6" id="KW-1185">Reference proteome</keyword>
<dbReference type="InterPro" id="IPR035979">
    <property type="entry name" value="RBD_domain_sf"/>
</dbReference>
<dbReference type="Pfam" id="PF13865">
    <property type="entry name" value="FoP_duplication"/>
    <property type="match status" value="1"/>
</dbReference>
<feature type="compositionally biased region" description="Basic residues" evidence="3">
    <location>
        <begin position="15"/>
        <end position="34"/>
    </location>
</feature>
<dbReference type="OrthoDB" id="346839at2759"/>
<reference evidence="5" key="1">
    <citation type="submission" date="2019-07" db="EMBL/GenBank/DDBJ databases">
        <title>Hyphodiscus hymeniophilus genome sequencing and assembly.</title>
        <authorList>
            <person name="Kramer G."/>
            <person name="Nodwell J."/>
        </authorList>
    </citation>
    <scope>NUCLEOTIDE SEQUENCE</scope>
    <source>
        <strain evidence="5">ATCC 34498</strain>
    </source>
</reference>
<gene>
    <name evidence="5" type="ORF">D0Z07_8013</name>
</gene>
<organism evidence="5 6">
    <name type="scientific">Hyphodiscus hymeniophilus</name>
    <dbReference type="NCBI Taxonomy" id="353542"/>
    <lineage>
        <taxon>Eukaryota</taxon>
        <taxon>Fungi</taxon>
        <taxon>Dikarya</taxon>
        <taxon>Ascomycota</taxon>
        <taxon>Pezizomycotina</taxon>
        <taxon>Leotiomycetes</taxon>
        <taxon>Helotiales</taxon>
        <taxon>Hyphodiscaceae</taxon>
        <taxon>Hyphodiscus</taxon>
    </lineage>
</organism>
<feature type="compositionally biased region" description="Basic residues" evidence="3">
    <location>
        <begin position="189"/>
        <end position="206"/>
    </location>
</feature>
<dbReference type="PANTHER" id="PTHR19965:SF35">
    <property type="entry name" value="RNA ANNEALING PROTEIN YRA1"/>
    <property type="match status" value="1"/>
</dbReference>
<feature type="region of interest" description="Disordered" evidence="3">
    <location>
        <begin position="1"/>
        <end position="73"/>
    </location>
</feature>
<dbReference type="SMART" id="SM01218">
    <property type="entry name" value="FoP_duplication"/>
    <property type="match status" value="1"/>
</dbReference>
<dbReference type="PANTHER" id="PTHR19965">
    <property type="entry name" value="RNA AND EXPORT FACTOR BINDING PROTEIN"/>
    <property type="match status" value="1"/>
</dbReference>
<dbReference type="Proteomes" id="UP000785200">
    <property type="component" value="Unassembled WGS sequence"/>
</dbReference>